<evidence type="ECO:0000313" key="2">
    <source>
        <dbReference type="EMBL" id="EGX88571.1"/>
    </source>
</evidence>
<dbReference type="Proteomes" id="UP000001610">
    <property type="component" value="Unassembled WGS sequence"/>
</dbReference>
<feature type="region of interest" description="Disordered" evidence="1">
    <location>
        <begin position="718"/>
        <end position="769"/>
    </location>
</feature>
<evidence type="ECO:0000313" key="3">
    <source>
        <dbReference type="Proteomes" id="UP000001610"/>
    </source>
</evidence>
<sequence>MDTHAPRHGGFRALGIERLSYSVPDSFFPLEDAPAPSTRTNSSTCPAQTWSNHFEGPRDRTQLRAWSRVEWPSNVARNFSGLIMKRVGFPTPCDTTDMLIPVPATPEELDALAEDGMPMRRVARRLNAYEPSNEEWRMEGKPLSSLEMTGLKMMAQADVVYCLRTYPTSTTRAETRQRRAGHYVQTVPLKRRVGATPCAGNKLRTYTEILKLPKMPLQFRVPARQFSVLPSPKATSPTLSPIALFTPNQEPVTPAAVMEPPRCMSDAKSPTKRSPRHKSPPIKNEGPPISEPAVKLLPATTPRIEPSPIKPASPPPATPLGGSRRLRGILKTPSTFPKAMSIGTAFAGMQRYSGIRRGGAATVGFSPTKLFGTPCPAHHRIQFARQPSPAKRSVMETPSRPVASKPMSPRIFDSISHTVAAVPSPIAFVSTVFPDSPARKPVVLPSSTPQKPTNFDFGTASPGFNSVTWLNDAEAMPRPLASLKKGSRRQSEPLIRGCLKTQNRRQTMSPRKLVFQADEIFAPSGGQSRNRRQTLPPPKLMPQGGQTFTQSGGLFSPVKRTGQTMAASFGVMKPASPGWSKLRNSRRSLDRNTSRRASNEVLSIDMRQNSDIFGSKPVSLSMSPILGASLASIVESGREMEGSEEPADLQLFSPSVEIESRREAEKTPRVEAPAVLEQVAVQDTPVSPIVDSPTGGLGIVESLPSVDSPLISIEERQEVADAEPSAIAQSPSPVTSTAASKEQRLSSSPTLNLSFTPVNSRSSNAGDASVQLEELIPESPLTVTTEIVETVTAQSHDYDSPGRDYMREFIRRSRPKRPSTTESGSPIGLSVKRQPLGPKSPNTESPSKNKRKLEKEPDEHESPLKRTSNASPKKIRRYGKNFIKGPTANEEKEEQTETLDVPAATDSAANVHGGDETGSDNLSRRSSRLRSQTRLPSAKSAIPTPIKIGLNNGPTLNAAVRSVQQDLTNQTRMNTRKNRGNAEYPAQVLAKKLDGMQAELDFIERESSAEPEARKCVNWSNPLAMYQEVAQQKEEGKPKKAKSSTAKTVQMSGIAKPVTRAKTTADKERTARLAEHFGMVSNGTPAKPQRSTRSRMRI</sequence>
<dbReference type="HOGENOM" id="CLU_270126_0_0_1"/>
<accession>G3JRG8</accession>
<feature type="region of interest" description="Disordered" evidence="1">
    <location>
        <begin position="253"/>
        <end position="324"/>
    </location>
</feature>
<reference evidence="2 3" key="1">
    <citation type="journal article" date="2011" name="Genome Biol.">
        <title>Genome sequence of the insect pathogenic fungus Cordyceps militaris, a valued traditional Chinese medicine.</title>
        <authorList>
            <person name="Zheng P."/>
            <person name="Xia Y."/>
            <person name="Xiao G."/>
            <person name="Xiong C."/>
            <person name="Hu X."/>
            <person name="Zhang S."/>
            <person name="Zheng H."/>
            <person name="Huang Y."/>
            <person name="Zhou Y."/>
            <person name="Wang S."/>
            <person name="Zhao G.P."/>
            <person name="Liu X."/>
            <person name="St Leger R.J."/>
            <person name="Wang C."/>
        </authorList>
    </citation>
    <scope>NUCLEOTIDE SEQUENCE [LARGE SCALE GENOMIC DNA]</scope>
    <source>
        <strain evidence="2 3">CM01</strain>
    </source>
</reference>
<feature type="compositionally biased region" description="Pro residues" evidence="1">
    <location>
        <begin position="308"/>
        <end position="318"/>
    </location>
</feature>
<feature type="region of interest" description="Disordered" evidence="1">
    <location>
        <begin position="1032"/>
        <end position="1098"/>
    </location>
</feature>
<dbReference type="EMBL" id="JH126405">
    <property type="protein sequence ID" value="EGX88571.1"/>
    <property type="molecule type" value="Genomic_DNA"/>
</dbReference>
<feature type="region of interest" description="Disordered" evidence="1">
    <location>
        <begin position="34"/>
        <end position="56"/>
    </location>
</feature>
<proteinExistence type="predicted"/>
<name>G3JRG8_CORMM</name>
<feature type="compositionally biased region" description="Basic and acidic residues" evidence="1">
    <location>
        <begin position="1063"/>
        <end position="1075"/>
    </location>
</feature>
<dbReference type="RefSeq" id="XP_006673816.1">
    <property type="nucleotide sequence ID" value="XM_006673753.1"/>
</dbReference>
<keyword evidence="3" id="KW-1185">Reference proteome</keyword>
<feature type="compositionally biased region" description="Polar residues" evidence="1">
    <location>
        <begin position="727"/>
        <end position="766"/>
    </location>
</feature>
<feature type="region of interest" description="Disordered" evidence="1">
    <location>
        <begin position="810"/>
        <end position="946"/>
    </location>
</feature>
<protein>
    <submittedName>
        <fullName evidence="2">Uncharacterized protein</fullName>
    </submittedName>
</protein>
<dbReference type="OrthoDB" id="4207369at2759"/>
<dbReference type="KEGG" id="cmt:CCM_08616"/>
<gene>
    <name evidence="2" type="ORF">CCM_08616</name>
</gene>
<feature type="region of interest" description="Disordered" evidence="1">
    <location>
        <begin position="522"/>
        <end position="543"/>
    </location>
</feature>
<feature type="compositionally biased region" description="Basic residues" evidence="1">
    <location>
        <begin position="270"/>
        <end position="280"/>
    </location>
</feature>
<dbReference type="eggNOG" id="ENOG502SEVN">
    <property type="taxonomic scope" value="Eukaryota"/>
</dbReference>
<dbReference type="AlphaFoldDB" id="G3JRG8"/>
<dbReference type="VEuPathDB" id="FungiDB:CCM_08616"/>
<organism evidence="2 3">
    <name type="scientific">Cordyceps militaris (strain CM01)</name>
    <name type="common">Caterpillar fungus</name>
    <dbReference type="NCBI Taxonomy" id="983644"/>
    <lineage>
        <taxon>Eukaryota</taxon>
        <taxon>Fungi</taxon>
        <taxon>Dikarya</taxon>
        <taxon>Ascomycota</taxon>
        <taxon>Pezizomycotina</taxon>
        <taxon>Sordariomycetes</taxon>
        <taxon>Hypocreomycetidae</taxon>
        <taxon>Hypocreales</taxon>
        <taxon>Cordycipitaceae</taxon>
        <taxon>Cordyceps</taxon>
    </lineage>
</organism>
<dbReference type="OMA" id="HQTRANT"/>
<evidence type="ECO:0000256" key="1">
    <source>
        <dbReference type="SAM" id="MobiDB-lite"/>
    </source>
</evidence>
<dbReference type="GeneID" id="18170622"/>
<feature type="compositionally biased region" description="Polar residues" evidence="1">
    <location>
        <begin position="37"/>
        <end position="52"/>
    </location>
</feature>
<feature type="region of interest" description="Disordered" evidence="1">
    <location>
        <begin position="386"/>
        <end position="408"/>
    </location>
</feature>
<dbReference type="InParanoid" id="G3JRG8"/>
<feature type="compositionally biased region" description="Basic and acidic residues" evidence="1">
    <location>
        <begin position="853"/>
        <end position="864"/>
    </location>
</feature>